<dbReference type="AlphaFoldDB" id="E3N3J0"/>
<dbReference type="Proteomes" id="UP000008281">
    <property type="component" value="Unassembled WGS sequence"/>
</dbReference>
<protein>
    <recommendedName>
        <fullName evidence="1">F-box domain-containing protein</fullName>
    </recommendedName>
</protein>
<dbReference type="Pfam" id="PF07735">
    <property type="entry name" value="FBA_2"/>
    <property type="match status" value="1"/>
</dbReference>
<accession>E3N3J0</accession>
<gene>
    <name evidence="2" type="ORF">CRE_22045</name>
</gene>
<organism evidence="3">
    <name type="scientific">Caenorhabditis remanei</name>
    <name type="common">Caenorhabditis vulgaris</name>
    <dbReference type="NCBI Taxonomy" id="31234"/>
    <lineage>
        <taxon>Eukaryota</taxon>
        <taxon>Metazoa</taxon>
        <taxon>Ecdysozoa</taxon>
        <taxon>Nematoda</taxon>
        <taxon>Chromadorea</taxon>
        <taxon>Rhabditida</taxon>
        <taxon>Rhabditina</taxon>
        <taxon>Rhabditomorpha</taxon>
        <taxon>Rhabditoidea</taxon>
        <taxon>Rhabditidae</taxon>
        <taxon>Peloderinae</taxon>
        <taxon>Caenorhabditis</taxon>
    </lineage>
</organism>
<dbReference type="PANTHER" id="PTHR21503:SF52">
    <property type="entry name" value="F-BOX DOMAIN-CONTAINING PROTEIN"/>
    <property type="match status" value="1"/>
</dbReference>
<dbReference type="Pfam" id="PF00646">
    <property type="entry name" value="F-box"/>
    <property type="match status" value="1"/>
</dbReference>
<proteinExistence type="predicted"/>
<dbReference type="PROSITE" id="PS50181">
    <property type="entry name" value="FBOX"/>
    <property type="match status" value="1"/>
</dbReference>
<evidence type="ECO:0000313" key="2">
    <source>
        <dbReference type="EMBL" id="EFO85050.1"/>
    </source>
</evidence>
<evidence type="ECO:0000313" key="3">
    <source>
        <dbReference type="Proteomes" id="UP000008281"/>
    </source>
</evidence>
<dbReference type="InParanoid" id="E3N3J0"/>
<feature type="domain" description="F-box" evidence="1">
    <location>
        <begin position="4"/>
        <end position="50"/>
    </location>
</feature>
<reference evidence="2" key="1">
    <citation type="submission" date="2007-07" db="EMBL/GenBank/DDBJ databases">
        <title>PCAP assembly of the Caenorhabditis remanei genome.</title>
        <authorList>
            <consortium name="The Caenorhabditis remanei Sequencing Consortium"/>
            <person name="Wilson R.K."/>
        </authorList>
    </citation>
    <scope>NUCLEOTIDE SEQUENCE [LARGE SCALE GENOMIC DNA]</scope>
    <source>
        <strain evidence="2">PB4641</strain>
    </source>
</reference>
<keyword evidence="3" id="KW-1185">Reference proteome</keyword>
<dbReference type="HOGENOM" id="CLU_028840_6_0_1"/>
<dbReference type="InterPro" id="IPR001810">
    <property type="entry name" value="F-box_dom"/>
</dbReference>
<dbReference type="InterPro" id="IPR012885">
    <property type="entry name" value="F-box_Sdz-33"/>
</dbReference>
<evidence type="ECO:0000259" key="1">
    <source>
        <dbReference type="PROSITE" id="PS50181"/>
    </source>
</evidence>
<dbReference type="EMBL" id="DS268519">
    <property type="protein sequence ID" value="EFO85050.1"/>
    <property type="molecule type" value="Genomic_DNA"/>
</dbReference>
<sequence>MSSPFPLFRLPQLVLCEVFKSLSVGEKIKLSFCSKKIFTQIKNDRLYSQKVIVDLDLSNQNIEVYSENDDKKDAFEIINCSFRSKAISKLQQYRIEEGNIPVIPYSIGINTFWNNYPKGFLSVIRYLLKIFRCKFSVINEKDSGSLPPIISELLNLQVEFKKLTIYFNGVKDENLFNQISNKFGLVEDLIISSSFSPSFRPVFISWPQKINIINSSWFPLEYLLACTSSTITVRRSPLRNEDLDEVLRKWKAGEFPNLNYLIVFGLGITIYEPILGMNLRELAPMIIQTDDGSKKATIKLRDQGMEMSVTAFD</sequence>
<dbReference type="PANTHER" id="PTHR21503">
    <property type="entry name" value="F-BOX-CONTAINING HYPOTHETICAL PROTEIN C.ELEGANS"/>
    <property type="match status" value="1"/>
</dbReference>
<name>E3N3J0_CAERE</name>